<accession>A0ABU7K0Q5</accession>
<feature type="transmembrane region" description="Helical" evidence="1">
    <location>
        <begin position="31"/>
        <end position="50"/>
    </location>
</feature>
<keyword evidence="1" id="KW-1133">Transmembrane helix</keyword>
<evidence type="ECO:0000256" key="1">
    <source>
        <dbReference type="SAM" id="Phobius"/>
    </source>
</evidence>
<comment type="caution">
    <text evidence="2">The sequence shown here is derived from an EMBL/GenBank/DDBJ whole genome shotgun (WGS) entry which is preliminary data.</text>
</comment>
<dbReference type="Proteomes" id="UP001356095">
    <property type="component" value="Unassembled WGS sequence"/>
</dbReference>
<name>A0ABU7K0Q5_9ACTN</name>
<evidence type="ECO:0000313" key="3">
    <source>
        <dbReference type="Proteomes" id="UP001356095"/>
    </source>
</evidence>
<evidence type="ECO:0000313" key="2">
    <source>
        <dbReference type="EMBL" id="MEE2035833.1"/>
    </source>
</evidence>
<protein>
    <submittedName>
        <fullName evidence="2">Flp family type IVb pilin</fullName>
    </submittedName>
</protein>
<organism evidence="2 3">
    <name type="scientific">Nocardiopsis codii</name>
    <dbReference type="NCBI Taxonomy" id="3065942"/>
    <lineage>
        <taxon>Bacteria</taxon>
        <taxon>Bacillati</taxon>
        <taxon>Actinomycetota</taxon>
        <taxon>Actinomycetes</taxon>
        <taxon>Streptosporangiales</taxon>
        <taxon>Nocardiopsidaceae</taxon>
        <taxon>Nocardiopsis</taxon>
    </lineage>
</organism>
<keyword evidence="3" id="KW-1185">Reference proteome</keyword>
<dbReference type="RefSeq" id="WP_330089657.1">
    <property type="nucleotide sequence ID" value="NZ_JAUZMY010000001.1"/>
</dbReference>
<reference evidence="2 3" key="1">
    <citation type="submission" date="2023-08" db="EMBL/GenBank/DDBJ databases">
        <authorList>
            <person name="Girao M."/>
            <person name="Carvalho M.F."/>
        </authorList>
    </citation>
    <scope>NUCLEOTIDE SEQUENCE [LARGE SCALE GENOMIC DNA]</scope>
    <source>
        <strain evidence="2 3">CT-R113</strain>
    </source>
</reference>
<keyword evidence="1" id="KW-0472">Membrane</keyword>
<keyword evidence="1" id="KW-0812">Transmembrane</keyword>
<dbReference type="EMBL" id="JAUZMY010000001">
    <property type="protein sequence ID" value="MEE2035833.1"/>
    <property type="molecule type" value="Genomic_DNA"/>
</dbReference>
<sequence length="70" mass="7522">MNSLNRVWVMLSTWLVPPSKRDDKGATLIEYAAVVILIAGVVAAILAIGIPSRIGQSITTAITQILTPYE</sequence>
<gene>
    <name evidence="2" type="ORF">Q8791_01175</name>
</gene>
<proteinExistence type="predicted"/>